<proteinExistence type="predicted"/>
<evidence type="ECO:0008006" key="4">
    <source>
        <dbReference type="Google" id="ProtNLM"/>
    </source>
</evidence>
<dbReference type="AlphaFoldDB" id="A0A438IT77"/>
<comment type="caution">
    <text evidence="2">The sequence shown here is derived from an EMBL/GenBank/DDBJ whole genome shotgun (WGS) entry which is preliminary data.</text>
</comment>
<dbReference type="Proteomes" id="UP000288805">
    <property type="component" value="Unassembled WGS sequence"/>
</dbReference>
<accession>A0A438IT77</accession>
<gene>
    <name evidence="2" type="ORF">CK203_029168</name>
    <name evidence="1" type="ORF">CK203_082648</name>
</gene>
<evidence type="ECO:0000313" key="3">
    <source>
        <dbReference type="Proteomes" id="UP000288805"/>
    </source>
</evidence>
<name>A0A438IT77_VITVI</name>
<dbReference type="EMBL" id="QGNW01000085">
    <property type="protein sequence ID" value="RVW99815.1"/>
    <property type="molecule type" value="Genomic_DNA"/>
</dbReference>
<organism evidence="2 3">
    <name type="scientific">Vitis vinifera</name>
    <name type="common">Grape</name>
    <dbReference type="NCBI Taxonomy" id="29760"/>
    <lineage>
        <taxon>Eukaryota</taxon>
        <taxon>Viridiplantae</taxon>
        <taxon>Streptophyta</taxon>
        <taxon>Embryophyta</taxon>
        <taxon>Tracheophyta</taxon>
        <taxon>Spermatophyta</taxon>
        <taxon>Magnoliopsida</taxon>
        <taxon>eudicotyledons</taxon>
        <taxon>Gunneridae</taxon>
        <taxon>Pentapetalae</taxon>
        <taxon>rosids</taxon>
        <taxon>Vitales</taxon>
        <taxon>Vitaceae</taxon>
        <taxon>Viteae</taxon>
        <taxon>Vitis</taxon>
    </lineage>
</organism>
<evidence type="ECO:0000313" key="2">
    <source>
        <dbReference type="EMBL" id="RVW99815.1"/>
    </source>
</evidence>
<reference evidence="2 3" key="1">
    <citation type="journal article" date="2018" name="PLoS Genet.">
        <title>Population sequencing reveals clonal diversity and ancestral inbreeding in the grapevine cultivar Chardonnay.</title>
        <authorList>
            <person name="Roach M.J."/>
            <person name="Johnson D.L."/>
            <person name="Bohlmann J."/>
            <person name="van Vuuren H.J."/>
            <person name="Jones S.J."/>
            <person name="Pretorius I.S."/>
            <person name="Schmidt S.A."/>
            <person name="Borneman A.R."/>
        </authorList>
    </citation>
    <scope>NUCLEOTIDE SEQUENCE [LARGE SCALE GENOMIC DNA]</scope>
    <source>
        <strain evidence="3">cv. Chardonnay</strain>
        <strain evidence="2">I10V1</strain>
        <tissue evidence="2">Leaf</tissue>
    </source>
</reference>
<protein>
    <recommendedName>
        <fullName evidence="4">Reverse transcriptase Ty1/copia-type domain-containing protein</fullName>
    </recommendedName>
</protein>
<evidence type="ECO:0000313" key="1">
    <source>
        <dbReference type="EMBL" id="RVW15413.1"/>
    </source>
</evidence>
<dbReference type="EMBL" id="QGNW01002601">
    <property type="protein sequence ID" value="RVW15413.1"/>
    <property type="molecule type" value="Genomic_DNA"/>
</dbReference>
<sequence length="101" mass="11791">MKFSFEGKIAVLIVYVDDIILIGDDFPEIERHSPHDEHLEAVYKIIRVTWLLGEARSKVWCHEEALKQSLETVDILTKELLRSNFEFLVSKLGRMDIYTPT</sequence>